<keyword evidence="2" id="KW-0645">Protease</keyword>
<dbReference type="InterPro" id="IPR043128">
    <property type="entry name" value="Rev_trsase/Diguanyl_cyclase"/>
</dbReference>
<dbReference type="InterPro" id="IPR043472">
    <property type="entry name" value="Macro_dom-like"/>
</dbReference>
<organism evidence="10 11">
    <name type="scientific">Aphis craccivora</name>
    <name type="common">Cowpea aphid</name>
    <dbReference type="NCBI Taxonomy" id="307492"/>
    <lineage>
        <taxon>Eukaryota</taxon>
        <taxon>Metazoa</taxon>
        <taxon>Ecdysozoa</taxon>
        <taxon>Arthropoda</taxon>
        <taxon>Hexapoda</taxon>
        <taxon>Insecta</taxon>
        <taxon>Pterygota</taxon>
        <taxon>Neoptera</taxon>
        <taxon>Paraneoptera</taxon>
        <taxon>Hemiptera</taxon>
        <taxon>Sternorrhyncha</taxon>
        <taxon>Aphidomorpha</taxon>
        <taxon>Aphidoidea</taxon>
        <taxon>Aphididae</taxon>
        <taxon>Aphidini</taxon>
        <taxon>Aphis</taxon>
        <taxon>Aphis</taxon>
    </lineage>
</organism>
<dbReference type="EMBL" id="VUJU01008843">
    <property type="protein sequence ID" value="KAF0725088.1"/>
    <property type="molecule type" value="Genomic_DNA"/>
</dbReference>
<keyword evidence="5" id="KW-0540">Nuclease</keyword>
<dbReference type="PROSITE" id="PS50878">
    <property type="entry name" value="RT_POL"/>
    <property type="match status" value="1"/>
</dbReference>
<dbReference type="FunFam" id="3.10.20.370:FF:000001">
    <property type="entry name" value="Retrovirus-related Pol polyprotein from transposon 17.6-like protein"/>
    <property type="match status" value="1"/>
</dbReference>
<dbReference type="Gene3D" id="3.40.220.10">
    <property type="entry name" value="Leucine Aminopeptidase, subunit E, domain 1"/>
    <property type="match status" value="1"/>
</dbReference>
<evidence type="ECO:0000256" key="6">
    <source>
        <dbReference type="ARBA" id="ARBA00022759"/>
    </source>
</evidence>
<evidence type="ECO:0000256" key="8">
    <source>
        <dbReference type="ARBA" id="ARBA00022918"/>
    </source>
</evidence>
<keyword evidence="6" id="KW-0255">Endonuclease</keyword>
<keyword evidence="3" id="KW-0808">Transferase</keyword>
<dbReference type="GO" id="GO:0006508">
    <property type="term" value="P:proteolysis"/>
    <property type="evidence" value="ECO:0007669"/>
    <property type="project" value="UniProtKB-KW"/>
</dbReference>
<dbReference type="OrthoDB" id="6382339at2759"/>
<feature type="domain" description="Reverse transcriptase" evidence="9">
    <location>
        <begin position="107"/>
        <end position="308"/>
    </location>
</feature>
<dbReference type="InterPro" id="IPR050951">
    <property type="entry name" value="Retrovirus_Pol_polyprotein"/>
</dbReference>
<dbReference type="SUPFAM" id="SSF52949">
    <property type="entry name" value="Macro domain-like"/>
    <property type="match status" value="1"/>
</dbReference>
<dbReference type="InterPro" id="IPR000477">
    <property type="entry name" value="RT_dom"/>
</dbReference>
<dbReference type="SUPFAM" id="SSF56672">
    <property type="entry name" value="DNA/RNA polymerases"/>
    <property type="match status" value="1"/>
</dbReference>
<evidence type="ECO:0000256" key="5">
    <source>
        <dbReference type="ARBA" id="ARBA00022722"/>
    </source>
</evidence>
<evidence type="ECO:0000256" key="7">
    <source>
        <dbReference type="ARBA" id="ARBA00022801"/>
    </source>
</evidence>
<proteinExistence type="predicted"/>
<keyword evidence="4" id="KW-0548">Nucleotidyltransferase</keyword>
<evidence type="ECO:0000256" key="3">
    <source>
        <dbReference type="ARBA" id="ARBA00022679"/>
    </source>
</evidence>
<comment type="caution">
    <text evidence="10">The sequence shown here is derived from an EMBL/GenBank/DDBJ whole genome shotgun (WGS) entry which is preliminary data.</text>
</comment>
<evidence type="ECO:0000256" key="2">
    <source>
        <dbReference type="ARBA" id="ARBA00022670"/>
    </source>
</evidence>
<dbReference type="CDD" id="cd01647">
    <property type="entry name" value="RT_LTR"/>
    <property type="match status" value="1"/>
</dbReference>
<dbReference type="GO" id="GO:0003964">
    <property type="term" value="F:RNA-directed DNA polymerase activity"/>
    <property type="evidence" value="ECO:0007669"/>
    <property type="project" value="UniProtKB-KW"/>
</dbReference>
<evidence type="ECO:0000256" key="4">
    <source>
        <dbReference type="ARBA" id="ARBA00022695"/>
    </source>
</evidence>
<dbReference type="FunFam" id="3.30.70.270:FF:000020">
    <property type="entry name" value="Transposon Tf2-6 polyprotein-like Protein"/>
    <property type="match status" value="1"/>
</dbReference>
<dbReference type="Pfam" id="PF17917">
    <property type="entry name" value="RT_RNaseH"/>
    <property type="match status" value="1"/>
</dbReference>
<dbReference type="CDD" id="cd09274">
    <property type="entry name" value="RNase_HI_RT_Ty3"/>
    <property type="match status" value="1"/>
</dbReference>
<dbReference type="GO" id="GO:0004519">
    <property type="term" value="F:endonuclease activity"/>
    <property type="evidence" value="ECO:0007669"/>
    <property type="project" value="UniProtKB-KW"/>
</dbReference>
<dbReference type="Proteomes" id="UP000478052">
    <property type="component" value="Unassembled WGS sequence"/>
</dbReference>
<dbReference type="InterPro" id="IPR041373">
    <property type="entry name" value="RT_RNaseH"/>
</dbReference>
<sequence length="698" mass="80780">MQYEVWQESSVQLCRQPRNQEGTENRITKLVEALQMDHLNHEERASLLRICKKYRELFHFEGEPLSLTTTIQHDIKVPEGAAPVNIRPYRLPYAHRQVIVEQMGKLEENNIIRPSESPWNAPLVVVPKKPDATGKPQFRVCVDFRRLNQLTIGDAFPIPRIDEILHQLGRSRYYTTLDLASGYHQVPIRPQDCEKTAFSTDKGHFEFVRMLFGLCGAPSKFQRLMNNVLTGLNGTKAFVYLDDIIIYAVDLTEHEARLEEVFQRLQKFNLQLQPESGVKPDPTKISCVKDHPVPRNQTEIKQFLGLSGYYRRFIENYSQIAKPMTTLLKKGQPFEWNAECQTAFETLVQKLITAPILQYPNFEEPFILTTDASQYAIGSVISQGEIGHDLPIAYASRTLNKAERNYSTTEKELLSIVWSVKHFRSYLLGRKFRIYTDHQPFTWLFNVKDPGSSLMRWRLKLTEYQYEVIYKPGSANTNADALSRMGRFLLNNTSTPYVQLSFETYLELVKGKTITNSRVIEESGDLFDAPSDQSFAHCVSQDLQMNNGTELLFRRKFGNVAMLKSQHPRIHEVIYMRQGERYILHMITKNKYWQKASLEDMFLTIQNLRIICIELNIEKLAIPRIGTVNDQLDWSTIRNMIRFVFKNLNIEVHIYPQAELKDSEKQQVLAEYHASPLGGHRGINQTLKRIQHSSTGKG</sequence>
<dbReference type="Gene3D" id="3.30.70.270">
    <property type="match status" value="2"/>
</dbReference>
<evidence type="ECO:0000259" key="9">
    <source>
        <dbReference type="PROSITE" id="PS50878"/>
    </source>
</evidence>
<reference evidence="10 11" key="1">
    <citation type="submission" date="2019-08" db="EMBL/GenBank/DDBJ databases">
        <title>Whole genome of Aphis craccivora.</title>
        <authorList>
            <person name="Voronova N.V."/>
            <person name="Shulinski R.S."/>
            <person name="Bandarenka Y.V."/>
            <person name="Zhorov D.G."/>
            <person name="Warner D."/>
        </authorList>
    </citation>
    <scope>NUCLEOTIDE SEQUENCE [LARGE SCALE GENOMIC DNA]</scope>
    <source>
        <strain evidence="10">180601</strain>
        <tissue evidence="10">Whole Body</tissue>
    </source>
</reference>
<dbReference type="Gene3D" id="3.10.20.370">
    <property type="match status" value="1"/>
</dbReference>
<dbReference type="Gene3D" id="3.10.10.10">
    <property type="entry name" value="HIV Type 1 Reverse Transcriptase, subunit A, domain 1"/>
    <property type="match status" value="1"/>
</dbReference>
<dbReference type="PANTHER" id="PTHR37984:SF5">
    <property type="entry name" value="PROTEIN NYNRIN-LIKE"/>
    <property type="match status" value="1"/>
</dbReference>
<evidence type="ECO:0000313" key="11">
    <source>
        <dbReference type="Proteomes" id="UP000478052"/>
    </source>
</evidence>
<keyword evidence="11" id="KW-1185">Reference proteome</keyword>
<protein>
    <recommendedName>
        <fullName evidence="1">RNA-directed DNA polymerase</fullName>
        <ecNumber evidence="1">2.7.7.49</ecNumber>
    </recommendedName>
</protein>
<keyword evidence="7" id="KW-0378">Hydrolase</keyword>
<keyword evidence="8" id="KW-0695">RNA-directed DNA polymerase</keyword>
<name>A0A6G0WCQ1_APHCR</name>
<dbReference type="EC" id="2.7.7.49" evidence="1"/>
<dbReference type="AlphaFoldDB" id="A0A6G0WCQ1"/>
<dbReference type="GO" id="GO:0008233">
    <property type="term" value="F:peptidase activity"/>
    <property type="evidence" value="ECO:0007669"/>
    <property type="project" value="UniProtKB-KW"/>
</dbReference>
<dbReference type="Pfam" id="PF00078">
    <property type="entry name" value="RVT_1"/>
    <property type="match status" value="1"/>
</dbReference>
<evidence type="ECO:0000256" key="1">
    <source>
        <dbReference type="ARBA" id="ARBA00012493"/>
    </source>
</evidence>
<dbReference type="PANTHER" id="PTHR37984">
    <property type="entry name" value="PROTEIN CBG26694"/>
    <property type="match status" value="1"/>
</dbReference>
<evidence type="ECO:0000313" key="10">
    <source>
        <dbReference type="EMBL" id="KAF0725088.1"/>
    </source>
</evidence>
<dbReference type="FunFam" id="3.10.10.10:FF:000007">
    <property type="entry name" value="Retrovirus-related Pol polyprotein from transposon 17.6-like Protein"/>
    <property type="match status" value="1"/>
</dbReference>
<dbReference type="InterPro" id="IPR043502">
    <property type="entry name" value="DNA/RNA_pol_sf"/>
</dbReference>
<accession>A0A6G0WCQ1</accession>
<gene>
    <name evidence="10" type="ORF">FWK35_00029439</name>
</gene>